<evidence type="ECO:0000313" key="2">
    <source>
        <dbReference type="Proteomes" id="UP000092631"/>
    </source>
</evidence>
<reference evidence="2" key="1">
    <citation type="submission" date="2016-04" db="EMBL/GenBank/DDBJ databases">
        <title>Complete Genome Sequences of Twelve Strains of a Stable Defined Moderately Diverse Mouse Microbiota 2 (sDMDMm2).</title>
        <authorList>
            <person name="Uchimura Y."/>
            <person name="Wyss M."/>
            <person name="Brugiroux S."/>
            <person name="Limenitakis J.P."/>
            <person name="Stecher B."/>
            <person name="McCoy K.D."/>
            <person name="Macpherson A.J."/>
        </authorList>
    </citation>
    <scope>NUCLEOTIDE SEQUENCE [LARGE SCALE GENOMIC DNA]</scope>
    <source>
        <strain evidence="2">I48</strain>
    </source>
</reference>
<dbReference type="GeneID" id="82188521"/>
<keyword evidence="2" id="KW-1185">Reference proteome</keyword>
<proteinExistence type="predicted"/>
<dbReference type="KEGG" id="bcae:A4V03_15365"/>
<dbReference type="EMBL" id="CP015401">
    <property type="protein sequence ID" value="ANU58770.1"/>
    <property type="molecule type" value="Genomic_DNA"/>
</dbReference>
<evidence type="ECO:0000313" key="1">
    <source>
        <dbReference type="EMBL" id="ANU58770.1"/>
    </source>
</evidence>
<dbReference type="OrthoDB" id="1028439at2"/>
<gene>
    <name evidence="1" type="ORF">A4V03_15365</name>
</gene>
<dbReference type="AlphaFoldDB" id="A0A1C7H4R3"/>
<sequence>MAQERMDDWMEYARELARAERELRVERWVFISIECKDDAGNPVRLHSYDLPRELHERYRWVVRWREARLQCLYPKRQINTYYSYYDRRTGLRTDFNSALSRLSATKAQISIAERKEREYIQYQRTNNLFFDESMDEQLVRFREKLRMKKEKYTALEHKIRSEVEFMQKLNRT</sequence>
<dbReference type="Proteomes" id="UP000092631">
    <property type="component" value="Chromosome"/>
</dbReference>
<protein>
    <submittedName>
        <fullName evidence="1">Uncharacterized protein</fullName>
    </submittedName>
</protein>
<name>A0A1C7H4R3_9BACE</name>
<organism evidence="1 2">
    <name type="scientific">Bacteroides caecimuris</name>
    <dbReference type="NCBI Taxonomy" id="1796613"/>
    <lineage>
        <taxon>Bacteria</taxon>
        <taxon>Pseudomonadati</taxon>
        <taxon>Bacteroidota</taxon>
        <taxon>Bacteroidia</taxon>
        <taxon>Bacteroidales</taxon>
        <taxon>Bacteroidaceae</taxon>
        <taxon>Bacteroides</taxon>
    </lineage>
</organism>
<dbReference type="RefSeq" id="WP_065539563.1">
    <property type="nucleotide sequence ID" value="NZ_CP015401.2"/>
</dbReference>
<accession>A0A1C7H4R3</accession>